<dbReference type="EMBL" id="CAJNRE010020886">
    <property type="protein sequence ID" value="CAF2245009.1"/>
    <property type="molecule type" value="Genomic_DNA"/>
</dbReference>
<protein>
    <recommendedName>
        <fullName evidence="4">UMOD/GP2/OIT3-like D8C domain-containing protein</fullName>
    </recommendedName>
</protein>
<evidence type="ECO:0000313" key="6">
    <source>
        <dbReference type="EMBL" id="CAF2245009.1"/>
    </source>
</evidence>
<organism evidence="5 8">
    <name type="scientific">Rotaria magnacalcarata</name>
    <dbReference type="NCBI Taxonomy" id="392030"/>
    <lineage>
        <taxon>Eukaryota</taxon>
        <taxon>Metazoa</taxon>
        <taxon>Spiralia</taxon>
        <taxon>Gnathifera</taxon>
        <taxon>Rotifera</taxon>
        <taxon>Eurotatoria</taxon>
        <taxon>Bdelloidea</taxon>
        <taxon>Philodinida</taxon>
        <taxon>Philodinidae</taxon>
        <taxon>Rotaria</taxon>
    </lineage>
</organism>
<keyword evidence="1 3" id="KW-0732">Signal</keyword>
<feature type="domain" description="UMOD/GP2/OIT3-like D8C" evidence="4">
    <location>
        <begin position="370"/>
        <end position="446"/>
    </location>
</feature>
<feature type="domain" description="UMOD/GP2/OIT3-like D8C" evidence="4">
    <location>
        <begin position="218"/>
        <end position="300"/>
    </location>
</feature>
<evidence type="ECO:0000313" key="5">
    <source>
        <dbReference type="EMBL" id="CAF0996817.1"/>
    </source>
</evidence>
<comment type="caution">
    <text evidence="5">The sequence shown here is derived from an EMBL/GenBank/DDBJ whole genome shotgun (WGS) entry which is preliminary data.</text>
</comment>
<dbReference type="PANTHER" id="PTHR36191">
    <property type="entry name" value="ENDO/EXONUCLEASE/PHOSPHATASE DOMAIN-CONTAINING PROTEIN-RELATED"/>
    <property type="match status" value="1"/>
</dbReference>
<evidence type="ECO:0000256" key="2">
    <source>
        <dbReference type="ARBA" id="ARBA00023157"/>
    </source>
</evidence>
<evidence type="ECO:0000313" key="8">
    <source>
        <dbReference type="Proteomes" id="UP000663855"/>
    </source>
</evidence>
<dbReference type="Proteomes" id="UP000676336">
    <property type="component" value="Unassembled WGS sequence"/>
</dbReference>
<evidence type="ECO:0000259" key="4">
    <source>
        <dbReference type="Pfam" id="PF23283"/>
    </source>
</evidence>
<accession>A0A814GIC8</accession>
<reference evidence="5" key="1">
    <citation type="submission" date="2021-02" db="EMBL/GenBank/DDBJ databases">
        <authorList>
            <person name="Nowell W R."/>
        </authorList>
    </citation>
    <scope>NUCLEOTIDE SEQUENCE</scope>
</reference>
<feature type="chain" id="PRO_5036410146" description="UMOD/GP2/OIT3-like D8C domain-containing protein" evidence="3">
    <location>
        <begin position="24"/>
        <end position="474"/>
    </location>
</feature>
<evidence type="ECO:0000256" key="1">
    <source>
        <dbReference type="ARBA" id="ARBA00022729"/>
    </source>
</evidence>
<sequence length="474" mass="51857">MIRQNRSVFLLCQLLLCIDFTAAQFTQTTVIPSILPSQCYDYTTITDASRNVNAVGSTNCDTIFLSGPRWVRFMGDSGTQLSTTPTDPNQCGTQVTGWYSGLMPAVTQTVTNGQVCFSWHSNSCTWSNTISVTNCGSFYVYELSMPPVCAARYCTNTPSILQITTTTTTTTTTPEIYSSQCYNYKTVDEPSRHVNASYIGKQCDKTNSILSTPGWVRFVGSGGTQLPTYALNSNQCSTDAPGWYSGTMPNTPGLTQNGTVCFSWEGNSCKWSNSIQVTNCESYYVYHLSPPATCSLRYCTDTPIVATTTTTTTTTTETTTTTAIFSSQCYNYTTIDEESRNTNKPGGFECDEATFASGSRWVRFTGVGGTEIPTKAVGSNRCGTKATGWYSGAMPTVVDTTSSGSVCFDWESNSCRWKNDINVTNCDSYYVYQLRPSPGCSMRYCTTNAPTAKVSKGFTSISDYIKNLFEKLIS</sequence>
<dbReference type="InterPro" id="IPR057774">
    <property type="entry name" value="D8C_UMOD/GP2/OIT3-like"/>
</dbReference>
<name>A0A814GIC8_9BILA</name>
<keyword evidence="2" id="KW-1015">Disulfide bond</keyword>
<proteinExistence type="predicted"/>
<dbReference type="Proteomes" id="UP000663855">
    <property type="component" value="Unassembled WGS sequence"/>
</dbReference>
<feature type="domain" description="UMOD/GP2/OIT3-like D8C" evidence="4">
    <location>
        <begin position="74"/>
        <end position="155"/>
    </location>
</feature>
<feature type="signal peptide" evidence="3">
    <location>
        <begin position="1"/>
        <end position="23"/>
    </location>
</feature>
<dbReference type="AlphaFoldDB" id="A0A814GIC8"/>
<dbReference type="Pfam" id="PF23283">
    <property type="entry name" value="D8C_UMOD"/>
    <property type="match status" value="3"/>
</dbReference>
<evidence type="ECO:0000313" key="7">
    <source>
        <dbReference type="EMBL" id="CAF3853985.1"/>
    </source>
</evidence>
<gene>
    <name evidence="5" type="ORF">CJN711_LOCUS2142</name>
    <name evidence="6" type="ORF">MBJ925_LOCUS37557</name>
    <name evidence="7" type="ORF">SMN809_LOCUS4178</name>
</gene>
<dbReference type="EMBL" id="CAJOBI010000938">
    <property type="protein sequence ID" value="CAF3853985.1"/>
    <property type="molecule type" value="Genomic_DNA"/>
</dbReference>
<dbReference type="Proteomes" id="UP000663824">
    <property type="component" value="Unassembled WGS sequence"/>
</dbReference>
<dbReference type="PANTHER" id="PTHR36191:SF4">
    <property type="entry name" value="VWFD DOMAIN-CONTAINING PROTEIN"/>
    <property type="match status" value="1"/>
</dbReference>
<evidence type="ECO:0000256" key="3">
    <source>
        <dbReference type="SAM" id="SignalP"/>
    </source>
</evidence>
<dbReference type="EMBL" id="CAJNOV010000132">
    <property type="protein sequence ID" value="CAF0996817.1"/>
    <property type="molecule type" value="Genomic_DNA"/>
</dbReference>